<evidence type="ECO:0000313" key="3">
    <source>
        <dbReference type="Proteomes" id="UP000070299"/>
    </source>
</evidence>
<dbReference type="SUPFAM" id="SSF49899">
    <property type="entry name" value="Concanavalin A-like lectins/glucanases"/>
    <property type="match status" value="1"/>
</dbReference>
<reference evidence="3" key="1">
    <citation type="submission" date="2016-02" db="EMBL/GenBank/DDBJ databases">
        <authorList>
            <person name="Schultz-Johansen M."/>
            <person name="Glaring M.A."/>
            <person name="Bech P.K."/>
            <person name="Stougaard P."/>
        </authorList>
    </citation>
    <scope>NUCLEOTIDE SEQUENCE [LARGE SCALE GENOMIC DNA]</scope>
    <source>
        <strain evidence="3">S66</strain>
    </source>
</reference>
<feature type="non-terminal residue" evidence="2">
    <location>
        <position position="1"/>
    </location>
</feature>
<dbReference type="EMBL" id="LSNE01000003">
    <property type="protein sequence ID" value="KXI30114.1"/>
    <property type="molecule type" value="Genomic_DNA"/>
</dbReference>
<dbReference type="RefSeq" id="WP_068373923.1">
    <property type="nucleotide sequence ID" value="NZ_LSNE01000003.1"/>
</dbReference>
<proteinExistence type="predicted"/>
<dbReference type="STRING" id="1799789.AX660_08945"/>
<protein>
    <recommendedName>
        <fullName evidence="1">DUF6701 domain-containing protein</fullName>
    </recommendedName>
</protein>
<dbReference type="InterPro" id="IPR013320">
    <property type="entry name" value="ConA-like_dom_sf"/>
</dbReference>
<accession>A0A136A4G7</accession>
<dbReference type="Gene3D" id="2.60.120.200">
    <property type="match status" value="1"/>
</dbReference>
<sequence>TYLGSGNDWSTTYSATLNLAAGQNYYLHIRGRDTGGIAGFIGDFTLTGIDHLFPNNGQTISTNTTHWKVSKTGWNNYVNASMVNGNNGVAPWGRRPNISAGATWIWSADAENDNQVYFSLAITSQTSTPPDDGQCSLVYPSVLQSHSTTGRLGVDSGARVINSPSTILPFVTGNINANQGNSCGSADCSVSGQSAEALELPTFPTFSSNNNYNLSNVTLGQGSYSSNTFGYLTVENGTTRFSANHSTYYIKGLTIQNSGKLTLRPGTYWVEQINLNSGNFPGDVQINVEGTGTVYLYVKSGLNTGSNSQINGLTATAALNLSVYQDFNVNAKSTVSGLIYTQGNMHINSDSKVTGAVSAGNLQLNANSTVEYVSGLFTTYDFSQICGSPVPEPTPVLAFYQFDEQSWSGSNSVIDSSDNGHHGNPRGSITPLLPSDQQKSCKVMDVPYNSSFFYTSALDTKLDVDDDIGVAGTVSFWYRSKLSWASSSSRQLLDASNGFLFLFGKSFYLTLYSGKLEFGMEDSADKDAVIKASGLNFAANEWVHVAVTWDLHADKMAIFVNGVAVASNNNVGLNGQMGNLNTLYVGDSRDLYFTGNSSDNSAYGQFDDLRIYQSAQDANAIATDANTLNPCVTNAVDHFRLEHDTQGFTCETESVVLKACKDANCTLLYDQPTSVSLTPGRWGGGNTVNFTGSINTSLNITTAGNYTVSKTASSENASLRCFFGSNETCDIAFVDAGFEFIGATINDKTLPDQLAQTQFNNVQLRSVQDENGVCQAAITGNQDITFGYNCDSPNTCLTPLAGIAISNANGENTGNIRLNFAANGIASLAALNYADVGRLALSAQATIDGAQLLKGMALVDIYPASLQLSVTPASLVYSGPADSDKYTAGKPFEFKIGAYGATGSLLPNYQPGQMQLRVQRIYPIATGAVDGNFRYASAGELGSSTDSDLFINVANLNFSGGQYQYTAAYYDEVGRITIDAQDLNYLGNQISSQAVLTLGHFIPAYYTVEAEPTAPALQNVHSSFSYVGQTISFGTFPALKVTAKNALDQITYNHDSLDWNFRPTLNDVNNALKLSYLDKSGYPGDATVFKGNAPLISGDNNYDGSVVITLPDATIVYNKTDANYTMFGPVSPFVALLDIVLHAAFLSDQSGICFRDNYLDASCNDFTFSDVGGADLRFGRFAFKSTYGPEDEALRPGFAVEYYDQKQWLVNTLDNETLIDFSQAANHLLLVKKGEGNDLTNSITAVTSDGHLLLGVPDDNQDFNLSAPEEVGEVYLRLNPAADPSGWSQYLNYDWSDDGKICNQAGLCATGNGLDYPQATISFGLFRGNDRVIQWREVFN</sequence>
<dbReference type="Pfam" id="PF20419">
    <property type="entry name" value="DUF6701"/>
    <property type="match status" value="1"/>
</dbReference>
<dbReference type="Proteomes" id="UP000070299">
    <property type="component" value="Unassembled WGS sequence"/>
</dbReference>
<keyword evidence="3" id="KW-1185">Reference proteome</keyword>
<organism evidence="2 3">
    <name type="scientific">Paraglaciecola hydrolytica</name>
    <dbReference type="NCBI Taxonomy" id="1799789"/>
    <lineage>
        <taxon>Bacteria</taxon>
        <taxon>Pseudomonadati</taxon>
        <taxon>Pseudomonadota</taxon>
        <taxon>Gammaproteobacteria</taxon>
        <taxon>Alteromonadales</taxon>
        <taxon>Alteromonadaceae</taxon>
        <taxon>Paraglaciecola</taxon>
    </lineage>
</organism>
<feature type="domain" description="DUF6701" evidence="1">
    <location>
        <begin position="719"/>
        <end position="1338"/>
    </location>
</feature>
<gene>
    <name evidence="2" type="ORF">AX660_08945</name>
</gene>
<comment type="caution">
    <text evidence="2">The sequence shown here is derived from an EMBL/GenBank/DDBJ whole genome shotgun (WGS) entry which is preliminary data.</text>
</comment>
<name>A0A136A4G7_9ALTE</name>
<evidence type="ECO:0000313" key="2">
    <source>
        <dbReference type="EMBL" id="KXI30114.1"/>
    </source>
</evidence>
<dbReference type="InterPro" id="IPR046524">
    <property type="entry name" value="DUF6701"/>
</dbReference>
<dbReference type="Pfam" id="PF13385">
    <property type="entry name" value="Laminin_G_3"/>
    <property type="match status" value="1"/>
</dbReference>
<evidence type="ECO:0000259" key="1">
    <source>
        <dbReference type="Pfam" id="PF20419"/>
    </source>
</evidence>